<protein>
    <recommendedName>
        <fullName evidence="4">HTH cro/C1-type domain-containing protein</fullName>
    </recommendedName>
</protein>
<keyword evidence="2" id="KW-0238">DNA-binding</keyword>
<dbReference type="AlphaFoldDB" id="G9WVT2"/>
<dbReference type="Gene3D" id="1.10.260.40">
    <property type="entry name" value="lambda repressor-like DNA-binding domains"/>
    <property type="match status" value="1"/>
</dbReference>
<dbReference type="GO" id="GO:0003700">
    <property type="term" value="F:DNA-binding transcription factor activity"/>
    <property type="evidence" value="ECO:0007669"/>
    <property type="project" value="TreeGrafter"/>
</dbReference>
<keyword evidence="3" id="KW-0804">Transcription</keyword>
<comment type="caution">
    <text evidence="5">The sequence shown here is derived from an EMBL/GenBank/DDBJ whole genome shotgun (WGS) entry which is preliminary data.</text>
</comment>
<feature type="domain" description="HTH cro/C1-type" evidence="4">
    <location>
        <begin position="10"/>
        <end position="64"/>
    </location>
</feature>
<keyword evidence="6" id="KW-1185">Reference proteome</keyword>
<organism evidence="5 6">
    <name type="scientific">Oribacterium asaccharolyticum ACB7</name>
    <dbReference type="NCBI Taxonomy" id="796944"/>
    <lineage>
        <taxon>Bacteria</taxon>
        <taxon>Bacillati</taxon>
        <taxon>Bacillota</taxon>
        <taxon>Clostridia</taxon>
        <taxon>Lachnospirales</taxon>
        <taxon>Lachnospiraceae</taxon>
        <taxon>Oribacterium</taxon>
    </lineage>
</organism>
<evidence type="ECO:0000259" key="4">
    <source>
        <dbReference type="PROSITE" id="PS50943"/>
    </source>
</evidence>
<dbReference type="Proteomes" id="UP000003527">
    <property type="component" value="Unassembled WGS sequence"/>
</dbReference>
<evidence type="ECO:0000256" key="1">
    <source>
        <dbReference type="ARBA" id="ARBA00023015"/>
    </source>
</evidence>
<proteinExistence type="predicted"/>
<dbReference type="InterPro" id="IPR001387">
    <property type="entry name" value="Cro/C1-type_HTH"/>
</dbReference>
<evidence type="ECO:0000313" key="6">
    <source>
        <dbReference type="Proteomes" id="UP000003527"/>
    </source>
</evidence>
<accession>G9WVT2</accession>
<evidence type="ECO:0000256" key="2">
    <source>
        <dbReference type="ARBA" id="ARBA00023125"/>
    </source>
</evidence>
<dbReference type="InterPro" id="IPR050807">
    <property type="entry name" value="TransReg_Diox_bact_type"/>
</dbReference>
<dbReference type="SUPFAM" id="SSF47413">
    <property type="entry name" value="lambda repressor-like DNA-binding domains"/>
    <property type="match status" value="1"/>
</dbReference>
<dbReference type="RefSeq" id="WP_009536829.1">
    <property type="nucleotide sequence ID" value="NZ_JH414505.1"/>
</dbReference>
<dbReference type="GO" id="GO:0003677">
    <property type="term" value="F:DNA binding"/>
    <property type="evidence" value="ECO:0007669"/>
    <property type="project" value="UniProtKB-KW"/>
</dbReference>
<dbReference type="PANTHER" id="PTHR46797">
    <property type="entry name" value="HTH-TYPE TRANSCRIPTIONAL REGULATOR"/>
    <property type="match status" value="1"/>
</dbReference>
<gene>
    <name evidence="5" type="ORF">HMPREF9624_01016</name>
</gene>
<sequence>MILEKVGKRIKTLRNEKKLSQEKLAFKADIDRTYLAGAEQGKRNISLKSLEKIVTALDCSFEEFFEGI</sequence>
<dbReference type="SMART" id="SM00530">
    <property type="entry name" value="HTH_XRE"/>
    <property type="match status" value="1"/>
</dbReference>
<evidence type="ECO:0000313" key="5">
    <source>
        <dbReference type="EMBL" id="EHL10869.1"/>
    </source>
</evidence>
<dbReference type="GO" id="GO:0005829">
    <property type="term" value="C:cytosol"/>
    <property type="evidence" value="ECO:0007669"/>
    <property type="project" value="TreeGrafter"/>
</dbReference>
<keyword evidence="1" id="KW-0805">Transcription regulation</keyword>
<evidence type="ECO:0000256" key="3">
    <source>
        <dbReference type="ARBA" id="ARBA00023163"/>
    </source>
</evidence>
<dbReference type="PANTHER" id="PTHR46797:SF23">
    <property type="entry name" value="HTH-TYPE TRANSCRIPTIONAL REGULATOR SUTR"/>
    <property type="match status" value="1"/>
</dbReference>
<dbReference type="HOGENOM" id="CLU_066192_29_4_9"/>
<dbReference type="EMBL" id="AFZD01000018">
    <property type="protein sequence ID" value="EHL10869.1"/>
    <property type="molecule type" value="Genomic_DNA"/>
</dbReference>
<name>G9WVT2_9FIRM</name>
<dbReference type="PATRIC" id="fig|796944.3.peg.1749"/>
<dbReference type="CDD" id="cd00093">
    <property type="entry name" value="HTH_XRE"/>
    <property type="match status" value="1"/>
</dbReference>
<reference evidence="5 6" key="1">
    <citation type="submission" date="2011-08" db="EMBL/GenBank/DDBJ databases">
        <title>The Genome Sequence of Oribacterium sp. ACB7.</title>
        <authorList>
            <consortium name="The Broad Institute Genome Sequencing Platform"/>
            <person name="Earl A."/>
            <person name="Ward D."/>
            <person name="Feldgarden M."/>
            <person name="Gevers D."/>
            <person name="Sizova M."/>
            <person name="Hazen A."/>
            <person name="Epstein S."/>
            <person name="Young S.K."/>
            <person name="Zeng Q."/>
            <person name="Gargeya S."/>
            <person name="Fitzgerald M."/>
            <person name="Haas B."/>
            <person name="Abouelleil A."/>
            <person name="Alvarado L."/>
            <person name="Arachchi H.M."/>
            <person name="Berlin A."/>
            <person name="Brown A."/>
            <person name="Chapman S.B."/>
            <person name="Chen Z."/>
            <person name="Dunbar C."/>
            <person name="Freedman E."/>
            <person name="Gearin G."/>
            <person name="Gellesch M."/>
            <person name="Goldberg J."/>
            <person name="Griggs A."/>
            <person name="Gujja S."/>
            <person name="Heiman D."/>
            <person name="Howarth C."/>
            <person name="Larson L."/>
            <person name="Lui A."/>
            <person name="MacDonald P.J.P."/>
            <person name="Montmayeur A."/>
            <person name="Murphy C."/>
            <person name="Neiman D."/>
            <person name="Pearson M."/>
            <person name="Priest M."/>
            <person name="Roberts A."/>
            <person name="Saif S."/>
            <person name="Shea T."/>
            <person name="Shenoy N."/>
            <person name="Sisk P."/>
            <person name="Stolte C."/>
            <person name="Sykes S."/>
            <person name="Wortman J."/>
            <person name="Nusbaum C."/>
            <person name="Birren B."/>
        </authorList>
    </citation>
    <scope>NUCLEOTIDE SEQUENCE [LARGE SCALE GENOMIC DNA]</scope>
    <source>
        <strain evidence="5 6">ACB7</strain>
    </source>
</reference>
<dbReference type="Pfam" id="PF01381">
    <property type="entry name" value="HTH_3"/>
    <property type="match status" value="1"/>
</dbReference>
<dbReference type="PROSITE" id="PS50943">
    <property type="entry name" value="HTH_CROC1"/>
    <property type="match status" value="1"/>
</dbReference>
<dbReference type="InterPro" id="IPR010982">
    <property type="entry name" value="Lambda_DNA-bd_dom_sf"/>
</dbReference>